<evidence type="ECO:0000259" key="5">
    <source>
        <dbReference type="Pfam" id="PF00501"/>
    </source>
</evidence>
<sequence>MILFSAPPKIYFAALQSGSFMEVVKEVAKRGSDARDSVAIRADEKSYSYIQLISSAWRISRLLCGADLGVASSKHGTSMLTNSVREHGHLGGARIGIVAKPSAEFVAGILGTWLSGGVAVPLALSYPEAELLHVMNDSEISLILGTEDHQELMQNVAAKAAAQFSLIPCVPSIYSQEGAVDAQTIFHGDTEHSSEDPALIVYTSGTTGKPKGVVHTHKSIAAQVQTLAKAWEYTPADQFLHKYLNGPLTYKIHVHGLFNALLAPLYAGSTVEFLPKFSVRGIWQRWRESYPINGTKADDGITVFTGVPTMYTRLIQGYEAMDPELKAASAFAAKQLRLMMCGSSALPLPIMQQWETITGHRLLERYGMTEFSMAISNPLKGERKAGTVGKPFPGVQVKILEDDESQGDSMGVGELCVKSPSLFKEYWKLPQVTKESFTDDGFFKTGDAGKVDEDGYFIIMGRTSADIMKVGGYKLSALEIESVLLEHSVIEECCVLGVEDKDYGEAVCAIIVPGEEAKKKSEKESRPVLTLKELCSWAESKLAPYKLPTRLLVWDSLPRNAMGKVNKKELKKKLASA</sequence>
<dbReference type="GO" id="GO:0006631">
    <property type="term" value="P:fatty acid metabolic process"/>
    <property type="evidence" value="ECO:0007669"/>
    <property type="project" value="TreeGrafter"/>
</dbReference>
<keyword evidence="4" id="KW-0436">Ligase</keyword>
<dbReference type="FunFam" id="3.40.50.12780:FF:000030">
    <property type="entry name" value="Acyl-CoA synthetase family member 3"/>
    <property type="match status" value="1"/>
</dbReference>
<dbReference type="EMBL" id="VOIH02000003">
    <property type="protein sequence ID" value="KAF3450729.1"/>
    <property type="molecule type" value="Genomic_DNA"/>
</dbReference>
<dbReference type="InterPro" id="IPR000873">
    <property type="entry name" value="AMP-dep_synth/lig_dom"/>
</dbReference>
<dbReference type="Gene3D" id="3.40.50.12780">
    <property type="entry name" value="N-terminal domain of ligase-like"/>
    <property type="match status" value="1"/>
</dbReference>
<dbReference type="Pfam" id="PF00501">
    <property type="entry name" value="AMP-binding"/>
    <property type="match status" value="1"/>
</dbReference>
<comment type="caution">
    <text evidence="7">The sequence shown here is derived from an EMBL/GenBank/DDBJ whole genome shotgun (WGS) entry which is preliminary data.</text>
</comment>
<dbReference type="PANTHER" id="PTHR43201">
    <property type="entry name" value="ACYL-COA SYNTHETASE"/>
    <property type="match status" value="1"/>
</dbReference>
<evidence type="ECO:0000256" key="3">
    <source>
        <dbReference type="ARBA" id="ARBA00022490"/>
    </source>
</evidence>
<evidence type="ECO:0000256" key="2">
    <source>
        <dbReference type="ARBA" id="ARBA00006432"/>
    </source>
</evidence>
<accession>A0A8K0HEI8</accession>
<evidence type="ECO:0000313" key="8">
    <source>
        <dbReference type="Proteomes" id="UP000796880"/>
    </source>
</evidence>
<evidence type="ECO:0000313" key="7">
    <source>
        <dbReference type="EMBL" id="KAF3450729.1"/>
    </source>
</evidence>
<dbReference type="OrthoDB" id="2962993at2759"/>
<evidence type="ECO:0000259" key="6">
    <source>
        <dbReference type="Pfam" id="PF13193"/>
    </source>
</evidence>
<dbReference type="SUPFAM" id="SSF56801">
    <property type="entry name" value="Acetyl-CoA synthetase-like"/>
    <property type="match status" value="1"/>
</dbReference>
<dbReference type="Gene3D" id="3.30.300.30">
    <property type="match status" value="1"/>
</dbReference>
<organism evidence="7 8">
    <name type="scientific">Rhamnella rubrinervis</name>
    <dbReference type="NCBI Taxonomy" id="2594499"/>
    <lineage>
        <taxon>Eukaryota</taxon>
        <taxon>Viridiplantae</taxon>
        <taxon>Streptophyta</taxon>
        <taxon>Embryophyta</taxon>
        <taxon>Tracheophyta</taxon>
        <taxon>Spermatophyta</taxon>
        <taxon>Magnoliopsida</taxon>
        <taxon>eudicotyledons</taxon>
        <taxon>Gunneridae</taxon>
        <taxon>Pentapetalae</taxon>
        <taxon>rosids</taxon>
        <taxon>fabids</taxon>
        <taxon>Rosales</taxon>
        <taxon>Rhamnaceae</taxon>
        <taxon>rhamnoid group</taxon>
        <taxon>Rhamneae</taxon>
        <taxon>Rhamnella</taxon>
    </lineage>
</organism>
<feature type="domain" description="AMP-binding enzyme C-terminal" evidence="6">
    <location>
        <begin position="479"/>
        <end position="564"/>
    </location>
</feature>
<evidence type="ECO:0000256" key="1">
    <source>
        <dbReference type="ARBA" id="ARBA00004496"/>
    </source>
</evidence>
<dbReference type="InterPro" id="IPR042099">
    <property type="entry name" value="ANL_N_sf"/>
</dbReference>
<dbReference type="PANTHER" id="PTHR43201:SF8">
    <property type="entry name" value="ACYL-COA SYNTHETASE FAMILY MEMBER 3"/>
    <property type="match status" value="1"/>
</dbReference>
<gene>
    <name evidence="7" type="ORF">FNV43_RR06818</name>
</gene>
<dbReference type="AlphaFoldDB" id="A0A8K0HEI8"/>
<keyword evidence="8" id="KW-1185">Reference proteome</keyword>
<dbReference type="InterPro" id="IPR045851">
    <property type="entry name" value="AMP-bd_C_sf"/>
</dbReference>
<dbReference type="GO" id="GO:0031956">
    <property type="term" value="F:medium-chain fatty acid-CoA ligase activity"/>
    <property type="evidence" value="ECO:0007669"/>
    <property type="project" value="TreeGrafter"/>
</dbReference>
<evidence type="ECO:0008006" key="9">
    <source>
        <dbReference type="Google" id="ProtNLM"/>
    </source>
</evidence>
<name>A0A8K0HEI8_9ROSA</name>
<comment type="subcellular location">
    <subcellularLocation>
        <location evidence="1">Cytoplasm</location>
    </subcellularLocation>
</comment>
<comment type="similarity">
    <text evidence="2">Belongs to the ATP-dependent AMP-binding enzyme family.</text>
</comment>
<dbReference type="CDD" id="cd05941">
    <property type="entry name" value="MCS"/>
    <property type="match status" value="1"/>
</dbReference>
<keyword evidence="3" id="KW-0963">Cytoplasm</keyword>
<dbReference type="InterPro" id="IPR025110">
    <property type="entry name" value="AMP-bd_C"/>
</dbReference>
<protein>
    <recommendedName>
        <fullName evidence="9">Malonate--CoA ligase</fullName>
    </recommendedName>
</protein>
<dbReference type="Proteomes" id="UP000796880">
    <property type="component" value="Unassembled WGS sequence"/>
</dbReference>
<reference evidence="7" key="1">
    <citation type="submission" date="2020-03" db="EMBL/GenBank/DDBJ databases">
        <title>A high-quality chromosome-level genome assembly of a woody plant with both climbing and erect habits, Rhamnella rubrinervis.</title>
        <authorList>
            <person name="Lu Z."/>
            <person name="Yang Y."/>
            <person name="Zhu X."/>
            <person name="Sun Y."/>
        </authorList>
    </citation>
    <scope>NUCLEOTIDE SEQUENCE</scope>
    <source>
        <strain evidence="7">BYM</strain>
        <tissue evidence="7">Leaf</tissue>
    </source>
</reference>
<dbReference type="GO" id="GO:0005737">
    <property type="term" value="C:cytoplasm"/>
    <property type="evidence" value="ECO:0007669"/>
    <property type="project" value="UniProtKB-SubCell"/>
</dbReference>
<proteinExistence type="inferred from homology"/>
<dbReference type="PROSITE" id="PS00455">
    <property type="entry name" value="AMP_BINDING"/>
    <property type="match status" value="1"/>
</dbReference>
<evidence type="ECO:0000256" key="4">
    <source>
        <dbReference type="ARBA" id="ARBA00022598"/>
    </source>
</evidence>
<dbReference type="Pfam" id="PF13193">
    <property type="entry name" value="AMP-binding_C"/>
    <property type="match status" value="1"/>
</dbReference>
<dbReference type="InterPro" id="IPR020845">
    <property type="entry name" value="AMP-binding_CS"/>
</dbReference>
<feature type="domain" description="AMP-dependent synthetase/ligase" evidence="5">
    <location>
        <begin position="82"/>
        <end position="427"/>
    </location>
</feature>